<evidence type="ECO:0000313" key="1">
    <source>
        <dbReference type="EMBL" id="AXK43229.1"/>
    </source>
</evidence>
<proteinExistence type="predicted"/>
<keyword evidence="1" id="KW-0966">Cell projection</keyword>
<sequence length="126" mass="13894">MLARAQPGEAYRQSNFDARLMVSERDDLVLFCLDDLVENLGVLEIAEARGDRAARSRSLTRCVTALTALEIGIDREAEMASSLMQFYGAAKGLLLDSVRNVDLDKIAQLRADMREIASAFRAARTA</sequence>
<dbReference type="AlphaFoldDB" id="A0A345YH27"/>
<dbReference type="InterPro" id="IPR003713">
    <property type="entry name" value="FliS"/>
</dbReference>
<dbReference type="RefSeq" id="WP_115417503.1">
    <property type="nucleotide sequence ID" value="NZ_CP031357.1"/>
</dbReference>
<organism evidence="1 2">
    <name type="scientific">Erythrobacter aureus</name>
    <dbReference type="NCBI Taxonomy" id="2182384"/>
    <lineage>
        <taxon>Bacteria</taxon>
        <taxon>Pseudomonadati</taxon>
        <taxon>Pseudomonadota</taxon>
        <taxon>Alphaproteobacteria</taxon>
        <taxon>Sphingomonadales</taxon>
        <taxon>Erythrobacteraceae</taxon>
        <taxon>Erythrobacter/Porphyrobacter group</taxon>
        <taxon>Erythrobacter</taxon>
    </lineage>
</organism>
<accession>A0A345YH27</accession>
<name>A0A345YH27_9SPHN</name>
<gene>
    <name evidence="1" type="ORF">DVR09_13695</name>
</gene>
<dbReference type="OrthoDB" id="7355300at2"/>
<dbReference type="SUPFAM" id="SSF101116">
    <property type="entry name" value="Flagellar export chaperone FliS"/>
    <property type="match status" value="1"/>
</dbReference>
<evidence type="ECO:0000313" key="2">
    <source>
        <dbReference type="Proteomes" id="UP000254508"/>
    </source>
</evidence>
<keyword evidence="2" id="KW-1185">Reference proteome</keyword>
<dbReference type="InterPro" id="IPR036584">
    <property type="entry name" value="FliS_sf"/>
</dbReference>
<dbReference type="Proteomes" id="UP000254508">
    <property type="component" value="Chromosome"/>
</dbReference>
<dbReference type="KEGG" id="err:DVR09_13695"/>
<keyword evidence="1" id="KW-0282">Flagellum</keyword>
<dbReference type="EMBL" id="CP031357">
    <property type="protein sequence ID" value="AXK43229.1"/>
    <property type="molecule type" value="Genomic_DNA"/>
</dbReference>
<keyword evidence="1" id="KW-0969">Cilium</keyword>
<protein>
    <submittedName>
        <fullName evidence="1">Flagellin</fullName>
    </submittedName>
</protein>
<reference evidence="2" key="1">
    <citation type="submission" date="2018-07" db="EMBL/GenBank/DDBJ databases">
        <title>Genome sequence of Erythrobacter strain YH-07, an antagonistic bacterium isolated from Yellow Sea.</title>
        <authorList>
            <person name="Tang T."/>
            <person name="Liu Q."/>
            <person name="Sun X."/>
        </authorList>
    </citation>
    <scope>NUCLEOTIDE SEQUENCE [LARGE SCALE GENOMIC DNA]</scope>
    <source>
        <strain evidence="2">YH-07</strain>
    </source>
</reference>
<dbReference type="Gene3D" id="1.20.120.340">
    <property type="entry name" value="Flagellar protein FliS"/>
    <property type="match status" value="1"/>
</dbReference>
<dbReference type="GO" id="GO:0044780">
    <property type="term" value="P:bacterial-type flagellum assembly"/>
    <property type="evidence" value="ECO:0007669"/>
    <property type="project" value="InterPro"/>
</dbReference>
<dbReference type="Pfam" id="PF02561">
    <property type="entry name" value="FliS"/>
    <property type="match status" value="1"/>
</dbReference>